<keyword evidence="2" id="KW-0812">Transmembrane</keyword>
<keyword evidence="4" id="KW-1185">Reference proteome</keyword>
<proteinExistence type="predicted"/>
<keyword evidence="2" id="KW-1133">Transmembrane helix</keyword>
<reference evidence="3 4" key="1">
    <citation type="submission" date="2019-01" db="EMBL/GenBank/DDBJ databases">
        <authorList>
            <person name="Chen W.-M."/>
        </authorList>
    </citation>
    <scope>NUCLEOTIDE SEQUENCE [LARGE SCALE GENOMIC DNA]</scope>
    <source>
        <strain evidence="3 4">KYPY4</strain>
    </source>
</reference>
<keyword evidence="2" id="KW-0472">Membrane</keyword>
<comment type="caution">
    <text evidence="3">The sequence shown here is derived from an EMBL/GenBank/DDBJ whole genome shotgun (WGS) entry which is preliminary data.</text>
</comment>
<feature type="region of interest" description="Disordered" evidence="1">
    <location>
        <begin position="130"/>
        <end position="159"/>
    </location>
</feature>
<evidence type="ECO:0000256" key="2">
    <source>
        <dbReference type="SAM" id="Phobius"/>
    </source>
</evidence>
<evidence type="ECO:0000313" key="3">
    <source>
        <dbReference type="EMBL" id="RVU47054.1"/>
    </source>
</evidence>
<dbReference type="EMBL" id="SACR01000002">
    <property type="protein sequence ID" value="RVU47054.1"/>
    <property type="molecule type" value="Genomic_DNA"/>
</dbReference>
<feature type="transmembrane region" description="Helical" evidence="2">
    <location>
        <begin position="81"/>
        <end position="99"/>
    </location>
</feature>
<protein>
    <submittedName>
        <fullName evidence="3">Uncharacterized protein</fullName>
    </submittedName>
</protein>
<gene>
    <name evidence="3" type="ORF">EOE66_04610</name>
</gene>
<evidence type="ECO:0000313" key="4">
    <source>
        <dbReference type="Proteomes" id="UP000285575"/>
    </source>
</evidence>
<dbReference type="Proteomes" id="UP000285575">
    <property type="component" value="Unassembled WGS sequence"/>
</dbReference>
<dbReference type="RefSeq" id="WP_128227523.1">
    <property type="nucleotide sequence ID" value="NZ_SACR01000002.1"/>
</dbReference>
<dbReference type="AlphaFoldDB" id="A0A437RJU9"/>
<sequence>MPKREEETKPKTAKSPGASYGFWGFARDFSSGVFSLLNSGKVFPAFGLLLLVLMGLIAWRVPDTELAGLIREFFQLLRSSFGFAMGALIVTNVGWLWLIRRQREIYQSEITRLSDLRSKLLLGDKSSDFTPIKELHTSNGTQRESYVMPDSVTPSKRKK</sequence>
<feature type="transmembrane region" description="Helical" evidence="2">
    <location>
        <begin position="42"/>
        <end position="61"/>
    </location>
</feature>
<name>A0A437RJU9_9BURK</name>
<evidence type="ECO:0000256" key="1">
    <source>
        <dbReference type="SAM" id="MobiDB-lite"/>
    </source>
</evidence>
<accession>A0A437RJU9</accession>
<organism evidence="3 4">
    <name type="scientific">Rubrivivax rivuli</name>
    <dbReference type="NCBI Taxonomy" id="1862385"/>
    <lineage>
        <taxon>Bacteria</taxon>
        <taxon>Pseudomonadati</taxon>
        <taxon>Pseudomonadota</taxon>
        <taxon>Betaproteobacteria</taxon>
        <taxon>Burkholderiales</taxon>
        <taxon>Sphaerotilaceae</taxon>
        <taxon>Rubrivivax</taxon>
    </lineage>
</organism>